<proteinExistence type="predicted"/>
<reference evidence="1" key="1">
    <citation type="submission" date="2019-08" db="EMBL/GenBank/DDBJ databases">
        <authorList>
            <person name="Dossa K."/>
        </authorList>
    </citation>
    <scope>NUCLEOTIDE SEQUENCE</scope>
</reference>
<dbReference type="AlphaFoldDB" id="A0A6G9KNL2"/>
<dbReference type="PANTHER" id="PTHR33702:SF16">
    <property type="match status" value="1"/>
</dbReference>
<protein>
    <submittedName>
        <fullName evidence="1">Big root biomass</fullName>
    </submittedName>
</protein>
<name>A0A6G9KNL2_SESRA</name>
<dbReference type="PANTHER" id="PTHR33702">
    <property type="entry name" value="BNAA09G40010D PROTEIN"/>
    <property type="match status" value="1"/>
</dbReference>
<evidence type="ECO:0000313" key="1">
    <source>
        <dbReference type="EMBL" id="QIQ54443.1"/>
    </source>
</evidence>
<sequence>MEMSIPFSASLRRQWRRRGYNRLSPTNRRNLKVARLGAGRNRSWRLRLAPKLRLIRLAASPCKLCYKLKNAYINMMLRFAASAGYSNTSSVFGAKRIPKARVAPMAYSRTEFENRLIFEIYKSVVASLELSYSRQHLS</sequence>
<organism evidence="1">
    <name type="scientific">Sesamum radiatum</name>
    <name type="common">Black benniseed</name>
    <dbReference type="NCBI Taxonomy" id="300843"/>
    <lineage>
        <taxon>Eukaryota</taxon>
        <taxon>Viridiplantae</taxon>
        <taxon>Streptophyta</taxon>
        <taxon>Embryophyta</taxon>
        <taxon>Tracheophyta</taxon>
        <taxon>Spermatophyta</taxon>
        <taxon>Magnoliopsida</taxon>
        <taxon>eudicotyledons</taxon>
        <taxon>Gunneridae</taxon>
        <taxon>Pentapetalae</taxon>
        <taxon>asterids</taxon>
        <taxon>lamiids</taxon>
        <taxon>Lamiales</taxon>
        <taxon>Pedaliaceae</taxon>
        <taxon>Sesamum</taxon>
    </lineage>
</organism>
<dbReference type="EMBL" id="MN336258">
    <property type="protein sequence ID" value="QIQ54443.1"/>
    <property type="molecule type" value="Genomic_DNA"/>
</dbReference>
<gene>
    <name evidence="1" type="primary">BRB</name>
</gene>
<accession>A0A6G9KNL2</accession>